<dbReference type="Proteomes" id="UP001605036">
    <property type="component" value="Unassembled WGS sequence"/>
</dbReference>
<protein>
    <submittedName>
        <fullName evidence="1">Uncharacterized protein</fullName>
    </submittedName>
</protein>
<accession>A0ABD1Y8X1</accession>
<comment type="caution">
    <text evidence="1">The sequence shown here is derived from an EMBL/GenBank/DDBJ whole genome shotgun (WGS) entry which is preliminary data.</text>
</comment>
<reference evidence="1 2" key="1">
    <citation type="submission" date="2024-09" db="EMBL/GenBank/DDBJ databases">
        <title>Chromosome-scale assembly of Riccia fluitans.</title>
        <authorList>
            <person name="Paukszto L."/>
            <person name="Sawicki J."/>
            <person name="Karawczyk K."/>
            <person name="Piernik-Szablinska J."/>
            <person name="Szczecinska M."/>
            <person name="Mazdziarz M."/>
        </authorList>
    </citation>
    <scope>NUCLEOTIDE SEQUENCE [LARGE SCALE GENOMIC DNA]</scope>
    <source>
        <strain evidence="1">Rf_01</strain>
        <tissue evidence="1">Aerial parts of the thallus</tissue>
    </source>
</reference>
<dbReference type="EMBL" id="JBHFFA010000006">
    <property type="protein sequence ID" value="KAL2623202.1"/>
    <property type="molecule type" value="Genomic_DNA"/>
</dbReference>
<gene>
    <name evidence="1" type="ORF">R1flu_003407</name>
</gene>
<proteinExistence type="predicted"/>
<evidence type="ECO:0000313" key="1">
    <source>
        <dbReference type="EMBL" id="KAL2623202.1"/>
    </source>
</evidence>
<sequence>MWPTTRFDPDTSPGTGTDSFIQQFTVCRTDDDQGDWNLSLWAVAPCFCRRDVERRKRNVHLSLLLPKSSLSLRAPGSRERSINLERKGCVTLIFVRSRTTSVYECEECRDKDIGYAKLAGLDSINGPINGLRKNPATDLGFVPPAVYAALGLPAPYADILCWKFLGGHRDVQECRTTGICPVDNGSNHSRKVDKVVDVRRGGGGSDT</sequence>
<organism evidence="1 2">
    <name type="scientific">Riccia fluitans</name>
    <dbReference type="NCBI Taxonomy" id="41844"/>
    <lineage>
        <taxon>Eukaryota</taxon>
        <taxon>Viridiplantae</taxon>
        <taxon>Streptophyta</taxon>
        <taxon>Embryophyta</taxon>
        <taxon>Marchantiophyta</taxon>
        <taxon>Marchantiopsida</taxon>
        <taxon>Marchantiidae</taxon>
        <taxon>Marchantiales</taxon>
        <taxon>Ricciaceae</taxon>
        <taxon>Riccia</taxon>
    </lineage>
</organism>
<dbReference type="AlphaFoldDB" id="A0ABD1Y8X1"/>
<keyword evidence="2" id="KW-1185">Reference proteome</keyword>
<name>A0ABD1Y8X1_9MARC</name>
<evidence type="ECO:0000313" key="2">
    <source>
        <dbReference type="Proteomes" id="UP001605036"/>
    </source>
</evidence>